<proteinExistence type="predicted"/>
<gene>
    <name evidence="3" type="ORF">SAMN04487971_109107</name>
</gene>
<dbReference type="CDD" id="cd04458">
    <property type="entry name" value="CSP_CDS"/>
    <property type="match status" value="2"/>
</dbReference>
<protein>
    <submittedName>
        <fullName evidence="3">Cold-shock DNA-binding protein family</fullName>
    </submittedName>
</protein>
<dbReference type="STRING" id="525640.SAMN04487971_109107"/>
<keyword evidence="3" id="KW-0238">DNA-binding</keyword>
<dbReference type="RefSeq" id="WP_090755956.1">
    <property type="nucleotide sequence ID" value="NZ_FNGE01000009.1"/>
</dbReference>
<evidence type="ECO:0000313" key="4">
    <source>
        <dbReference type="Proteomes" id="UP000199555"/>
    </source>
</evidence>
<dbReference type="InterPro" id="IPR002059">
    <property type="entry name" value="CSP_DNA-bd"/>
</dbReference>
<dbReference type="SMART" id="SM00357">
    <property type="entry name" value="CSP"/>
    <property type="match status" value="2"/>
</dbReference>
<name>A0A1G9JES8_9RHOB</name>
<evidence type="ECO:0000313" key="3">
    <source>
        <dbReference type="EMBL" id="SDL36060.1"/>
    </source>
</evidence>
<dbReference type="EMBL" id="FNGE01000009">
    <property type="protein sequence ID" value="SDL36060.1"/>
    <property type="molecule type" value="Genomic_DNA"/>
</dbReference>
<dbReference type="PRINTS" id="PR00050">
    <property type="entry name" value="COLDSHOCK"/>
</dbReference>
<sequence>MNGEDPTLGQYVKGQIKWFDPAKGFGFLADITGGPDVLLHGNVLRNFGQSSVVEGALVEVRAIQTARGRQATEVLSIAPAPSESGAPIAELEELGEDELRALPLLPARVKWFDRNKGFGFANLFGRKGDVFLHLEVLRRGGFADLVPGEAVGLRVFTAARGMIAAQIVAWEKAVSENELGTRGEPPKGGACSTEGKGETRIVERMRTLSTSTRPKLTLNSKAPQ</sequence>
<feature type="region of interest" description="Disordered" evidence="1">
    <location>
        <begin position="178"/>
        <end position="197"/>
    </location>
</feature>
<feature type="region of interest" description="Disordered" evidence="1">
    <location>
        <begin position="205"/>
        <end position="224"/>
    </location>
</feature>
<dbReference type="AlphaFoldDB" id="A0A1G9JES8"/>
<dbReference type="SUPFAM" id="SSF50249">
    <property type="entry name" value="Nucleic acid-binding proteins"/>
    <property type="match status" value="2"/>
</dbReference>
<feature type="domain" description="CSD" evidence="2">
    <location>
        <begin position="104"/>
        <end position="169"/>
    </location>
</feature>
<dbReference type="InterPro" id="IPR011129">
    <property type="entry name" value="CSD"/>
</dbReference>
<dbReference type="Proteomes" id="UP000199555">
    <property type="component" value="Unassembled WGS sequence"/>
</dbReference>
<dbReference type="PANTHER" id="PTHR11544">
    <property type="entry name" value="COLD SHOCK DOMAIN CONTAINING PROTEINS"/>
    <property type="match status" value="1"/>
</dbReference>
<evidence type="ECO:0000256" key="1">
    <source>
        <dbReference type="SAM" id="MobiDB-lite"/>
    </source>
</evidence>
<dbReference type="OrthoDB" id="9791685at2"/>
<evidence type="ECO:0000259" key="2">
    <source>
        <dbReference type="PROSITE" id="PS51857"/>
    </source>
</evidence>
<organism evidence="3 4">
    <name type="scientific">Paracoccus chinensis</name>
    <dbReference type="NCBI Taxonomy" id="525640"/>
    <lineage>
        <taxon>Bacteria</taxon>
        <taxon>Pseudomonadati</taxon>
        <taxon>Pseudomonadota</taxon>
        <taxon>Alphaproteobacteria</taxon>
        <taxon>Rhodobacterales</taxon>
        <taxon>Paracoccaceae</taxon>
        <taxon>Paracoccus</taxon>
    </lineage>
</organism>
<dbReference type="PROSITE" id="PS51857">
    <property type="entry name" value="CSD_2"/>
    <property type="match status" value="2"/>
</dbReference>
<dbReference type="Pfam" id="PF00313">
    <property type="entry name" value="CSD"/>
    <property type="match status" value="2"/>
</dbReference>
<accession>A0A1G9JES8</accession>
<dbReference type="GO" id="GO:0003677">
    <property type="term" value="F:DNA binding"/>
    <property type="evidence" value="ECO:0007669"/>
    <property type="project" value="UniProtKB-KW"/>
</dbReference>
<dbReference type="Gene3D" id="2.40.50.140">
    <property type="entry name" value="Nucleic acid-binding proteins"/>
    <property type="match status" value="2"/>
</dbReference>
<dbReference type="InterPro" id="IPR050181">
    <property type="entry name" value="Cold_shock_domain"/>
</dbReference>
<keyword evidence="4" id="KW-1185">Reference proteome</keyword>
<feature type="domain" description="CSD" evidence="2">
    <location>
        <begin position="11"/>
        <end position="76"/>
    </location>
</feature>
<dbReference type="GO" id="GO:0005829">
    <property type="term" value="C:cytosol"/>
    <property type="evidence" value="ECO:0007669"/>
    <property type="project" value="UniProtKB-ARBA"/>
</dbReference>
<reference evidence="4" key="1">
    <citation type="submission" date="2016-10" db="EMBL/GenBank/DDBJ databases">
        <authorList>
            <person name="Varghese N."/>
            <person name="Submissions S."/>
        </authorList>
    </citation>
    <scope>NUCLEOTIDE SEQUENCE [LARGE SCALE GENOMIC DNA]</scope>
    <source>
        <strain evidence="4">CGMCC 1.7655</strain>
    </source>
</reference>
<feature type="compositionally biased region" description="Polar residues" evidence="1">
    <location>
        <begin position="207"/>
        <end position="224"/>
    </location>
</feature>
<dbReference type="InterPro" id="IPR012340">
    <property type="entry name" value="NA-bd_OB-fold"/>
</dbReference>